<gene>
    <name evidence="2" type="ORF">UFOPK1392_01624</name>
</gene>
<evidence type="ECO:0000256" key="1">
    <source>
        <dbReference type="SAM" id="MobiDB-lite"/>
    </source>
</evidence>
<reference evidence="2" key="1">
    <citation type="submission" date="2020-05" db="EMBL/GenBank/DDBJ databases">
        <authorList>
            <person name="Chiriac C."/>
            <person name="Salcher M."/>
            <person name="Ghai R."/>
            <person name="Kavagutti S V."/>
        </authorList>
    </citation>
    <scope>NUCLEOTIDE SEQUENCE</scope>
</reference>
<proteinExistence type="predicted"/>
<feature type="compositionally biased region" description="Basic residues" evidence="1">
    <location>
        <begin position="19"/>
        <end position="29"/>
    </location>
</feature>
<feature type="compositionally biased region" description="Basic and acidic residues" evidence="1">
    <location>
        <begin position="30"/>
        <end position="44"/>
    </location>
</feature>
<feature type="compositionally biased region" description="Basic and acidic residues" evidence="1">
    <location>
        <begin position="56"/>
        <end position="68"/>
    </location>
</feature>
<dbReference type="AlphaFoldDB" id="A0A6J5YJW9"/>
<evidence type="ECO:0000313" key="2">
    <source>
        <dbReference type="EMBL" id="CAB4323862.1"/>
    </source>
</evidence>
<sequence>MSGTPPNGLGMPREPLVSRWRRTRYRRRTKRDDRRREAKHEAALRRLARRGRRQSRRDAAKKDHDRSTLQHVSVSLARRLHARQARRIARIESREPRTLLPTSWVKSWNLRRRQSDERRLEREARQLAPGPWRTRILIWRRRLDRRRTERESNRRTPGPWRNRWSRWRAGAPVRIERRRDIARVLIPRPIRHWWRRRRPEQRSRIRLALISSVLIAIVAFNVNSRLPRETNSDGWRLSRFNSTAAELAAFTGMIQPPALAVQQRNQAERILQGAQPAPRTQPELVCGVSAFESVLTPSRGSQSIGRVKCAGLYGIGEILSSNPNTAGKLGFFAVDHGGRWRLVATAPKGSLADSFPEGFPQRLVKLWRGK</sequence>
<accession>A0A6J5YJW9</accession>
<dbReference type="EMBL" id="CAEMXZ010000079">
    <property type="protein sequence ID" value="CAB4323862.1"/>
    <property type="molecule type" value="Genomic_DNA"/>
</dbReference>
<feature type="compositionally biased region" description="Basic residues" evidence="1">
    <location>
        <begin position="46"/>
        <end position="55"/>
    </location>
</feature>
<feature type="region of interest" description="Disordered" evidence="1">
    <location>
        <begin position="1"/>
        <end position="74"/>
    </location>
</feature>
<name>A0A6J5YJW9_9ZZZZ</name>
<protein>
    <submittedName>
        <fullName evidence="2">Unannotated protein</fullName>
    </submittedName>
</protein>
<organism evidence="2">
    <name type="scientific">freshwater metagenome</name>
    <dbReference type="NCBI Taxonomy" id="449393"/>
    <lineage>
        <taxon>unclassified sequences</taxon>
        <taxon>metagenomes</taxon>
        <taxon>ecological metagenomes</taxon>
    </lineage>
</organism>